<dbReference type="SUPFAM" id="SSF46565">
    <property type="entry name" value="Chaperone J-domain"/>
    <property type="match status" value="1"/>
</dbReference>
<feature type="coiled-coil region" evidence="1">
    <location>
        <begin position="153"/>
        <end position="180"/>
    </location>
</feature>
<dbReference type="PANTHER" id="PTHR43948:SF10">
    <property type="entry name" value="MRJ, ISOFORM E"/>
    <property type="match status" value="1"/>
</dbReference>
<keyword evidence="4" id="KW-1185">Reference proteome</keyword>
<dbReference type="AlphaFoldDB" id="A0A8H4UNU7"/>
<proteinExistence type="predicted"/>
<dbReference type="PANTHER" id="PTHR43948">
    <property type="entry name" value="DNAJ HOMOLOG SUBFAMILY B"/>
    <property type="match status" value="1"/>
</dbReference>
<dbReference type="GO" id="GO:0005634">
    <property type="term" value="C:nucleus"/>
    <property type="evidence" value="ECO:0007669"/>
    <property type="project" value="TreeGrafter"/>
</dbReference>
<dbReference type="EMBL" id="JABEYC010000219">
    <property type="protein sequence ID" value="KAF4980571.1"/>
    <property type="molecule type" value="Genomic_DNA"/>
</dbReference>
<dbReference type="Pfam" id="PF00226">
    <property type="entry name" value="DnaJ"/>
    <property type="match status" value="1"/>
</dbReference>
<dbReference type="InterPro" id="IPR001623">
    <property type="entry name" value="DnaJ_domain"/>
</dbReference>
<dbReference type="CDD" id="cd06257">
    <property type="entry name" value="DnaJ"/>
    <property type="match status" value="1"/>
</dbReference>
<dbReference type="OrthoDB" id="10250354at2759"/>
<keyword evidence="1" id="KW-0175">Coiled coil</keyword>
<dbReference type="Proteomes" id="UP000635477">
    <property type="component" value="Unassembled WGS sequence"/>
</dbReference>
<organism evidence="3 4">
    <name type="scientific">Fusarium zealandicum</name>
    <dbReference type="NCBI Taxonomy" id="1053134"/>
    <lineage>
        <taxon>Eukaryota</taxon>
        <taxon>Fungi</taxon>
        <taxon>Dikarya</taxon>
        <taxon>Ascomycota</taxon>
        <taxon>Pezizomycotina</taxon>
        <taxon>Sordariomycetes</taxon>
        <taxon>Hypocreomycetidae</taxon>
        <taxon>Hypocreales</taxon>
        <taxon>Nectriaceae</taxon>
        <taxon>Fusarium</taxon>
        <taxon>Fusarium staphyleae species complex</taxon>
    </lineage>
</organism>
<protein>
    <recommendedName>
        <fullName evidence="2">J domain-containing protein</fullName>
    </recommendedName>
</protein>
<name>A0A8H4UNU7_9HYPO</name>
<evidence type="ECO:0000313" key="3">
    <source>
        <dbReference type="EMBL" id="KAF4980571.1"/>
    </source>
</evidence>
<dbReference type="GO" id="GO:0044183">
    <property type="term" value="F:protein folding chaperone"/>
    <property type="evidence" value="ECO:0007669"/>
    <property type="project" value="TreeGrafter"/>
</dbReference>
<gene>
    <name evidence="3" type="ORF">FZEAL_3443</name>
</gene>
<dbReference type="GO" id="GO:0051082">
    <property type="term" value="F:unfolded protein binding"/>
    <property type="evidence" value="ECO:0007669"/>
    <property type="project" value="TreeGrafter"/>
</dbReference>
<dbReference type="InterPro" id="IPR036869">
    <property type="entry name" value="J_dom_sf"/>
</dbReference>
<dbReference type="PROSITE" id="PS00636">
    <property type="entry name" value="DNAJ_1"/>
    <property type="match status" value="1"/>
</dbReference>
<dbReference type="PRINTS" id="PR00625">
    <property type="entry name" value="JDOMAIN"/>
</dbReference>
<dbReference type="GO" id="GO:0051087">
    <property type="term" value="F:protein-folding chaperone binding"/>
    <property type="evidence" value="ECO:0007669"/>
    <property type="project" value="TreeGrafter"/>
</dbReference>
<feature type="domain" description="J" evidence="2">
    <location>
        <begin position="45"/>
        <end position="112"/>
    </location>
</feature>
<evidence type="ECO:0000256" key="1">
    <source>
        <dbReference type="SAM" id="Coils"/>
    </source>
</evidence>
<reference evidence="3" key="1">
    <citation type="journal article" date="2020" name="BMC Genomics">
        <title>Correction to: Identification and distribution of gene clusters required for synthesis of sphingolipid metabolism inhibitors in diverse species of the filamentous fungus Fusarium.</title>
        <authorList>
            <person name="Kim H.S."/>
            <person name="Lohmar J.M."/>
            <person name="Busman M."/>
            <person name="Brown D.W."/>
            <person name="Naumann T.A."/>
            <person name="Divon H.H."/>
            <person name="Lysoe E."/>
            <person name="Uhlig S."/>
            <person name="Proctor R.H."/>
        </authorList>
    </citation>
    <scope>NUCLEOTIDE SEQUENCE</scope>
    <source>
        <strain evidence="3">NRRL 22465</strain>
    </source>
</reference>
<comment type="caution">
    <text evidence="3">The sequence shown here is derived from an EMBL/GenBank/DDBJ whole genome shotgun (WGS) entry which is preliminary data.</text>
</comment>
<dbReference type="InterPro" id="IPR018253">
    <property type="entry name" value="DnaJ_domain_CS"/>
</dbReference>
<accession>A0A8H4UNU7</accession>
<reference evidence="3" key="2">
    <citation type="submission" date="2020-05" db="EMBL/GenBank/DDBJ databases">
        <authorList>
            <person name="Kim H.-S."/>
            <person name="Proctor R.H."/>
            <person name="Brown D.W."/>
        </authorList>
    </citation>
    <scope>NUCLEOTIDE SEQUENCE</scope>
    <source>
        <strain evidence="3">NRRL 22465</strain>
    </source>
</reference>
<dbReference type="Gene3D" id="1.10.287.110">
    <property type="entry name" value="DnaJ domain"/>
    <property type="match status" value="1"/>
</dbReference>
<dbReference type="PROSITE" id="PS50076">
    <property type="entry name" value="DNAJ_2"/>
    <property type="match status" value="1"/>
</dbReference>
<sequence length="289" mass="34387">MPSLLPRVFFFLFQPAKPYSRPDIIFHIHLLGLRIHIPSMSAKIDYYAVLGLSQVPVINDAVIKQAYRRLARESHPDKDRYNPRATRNFQVIVEAYETLIDTEKREAYHLHRYMVPDPEQYPWEEVHELNQTFEFPEITVSQTKPLRSLYIQRDMAQKDISDAKTKLEKNQDTLNKLKAEDAEAKRYKAMVLTEIERLKGVISHKEMWLDSTRERIEDAMHEQNVDEDYSYSARYDRIVKMRGKNKFSEARCNWREDGGVGEIWQERRKNKSKRLSKGSRRFRDECEAF</sequence>
<evidence type="ECO:0000259" key="2">
    <source>
        <dbReference type="PROSITE" id="PS50076"/>
    </source>
</evidence>
<dbReference type="SMART" id="SM00271">
    <property type="entry name" value="DnaJ"/>
    <property type="match status" value="1"/>
</dbReference>
<evidence type="ECO:0000313" key="4">
    <source>
        <dbReference type="Proteomes" id="UP000635477"/>
    </source>
</evidence>
<dbReference type="GO" id="GO:0005737">
    <property type="term" value="C:cytoplasm"/>
    <property type="evidence" value="ECO:0007669"/>
    <property type="project" value="TreeGrafter"/>
</dbReference>